<evidence type="ECO:0000256" key="1">
    <source>
        <dbReference type="SAM" id="SignalP"/>
    </source>
</evidence>
<dbReference type="RefSeq" id="WP_406697967.1">
    <property type="nucleotide sequence ID" value="NZ_CP155447.1"/>
</dbReference>
<evidence type="ECO:0008006" key="3">
    <source>
        <dbReference type="Google" id="ProtNLM"/>
    </source>
</evidence>
<sequence length="216" mass="22479">MRRCLTIQAVFTVVLTMAVRPTSVQADGIIKTETATYSLTIPGGLPDPGPDVENVIAGVSLPQLEAKVVPAGGIVPPTLPDGSQGSPLTIESDSFGFDKDHLVVALNNNPQVDPTDQKFGLVFFNGGLAADNFLHFSLSIDSALSTPPTLEITSPGSLQGVTLTALAKAPDPVTPAPDSGSVNIPEPMSVLVWSALAGFALVRARRQRRVSTLCPA</sequence>
<protein>
    <recommendedName>
        <fullName evidence="3">PEP-CTERM sorting domain-containing protein</fullName>
    </recommendedName>
</protein>
<accession>A0AAU7CJA9</accession>
<proteinExistence type="predicted"/>
<dbReference type="AlphaFoldDB" id="A0AAU7CJA9"/>
<feature type="chain" id="PRO_5043705827" description="PEP-CTERM sorting domain-containing protein" evidence="1">
    <location>
        <begin position="27"/>
        <end position="216"/>
    </location>
</feature>
<dbReference type="EMBL" id="CP155447">
    <property type="protein sequence ID" value="XBH05163.1"/>
    <property type="molecule type" value="Genomic_DNA"/>
</dbReference>
<feature type="signal peptide" evidence="1">
    <location>
        <begin position="1"/>
        <end position="26"/>
    </location>
</feature>
<organism evidence="2">
    <name type="scientific">Singulisphaera sp. Ch08</name>
    <dbReference type="NCBI Taxonomy" id="3120278"/>
    <lineage>
        <taxon>Bacteria</taxon>
        <taxon>Pseudomonadati</taxon>
        <taxon>Planctomycetota</taxon>
        <taxon>Planctomycetia</taxon>
        <taxon>Isosphaerales</taxon>
        <taxon>Isosphaeraceae</taxon>
        <taxon>Singulisphaera</taxon>
    </lineage>
</organism>
<keyword evidence="1" id="KW-0732">Signal</keyword>
<reference evidence="2" key="1">
    <citation type="submission" date="2024-05" db="EMBL/GenBank/DDBJ databases">
        <title>Planctomycetes of the genus Singulisphaera possess chitinolytic capabilities.</title>
        <authorList>
            <person name="Ivanova A."/>
        </authorList>
    </citation>
    <scope>NUCLEOTIDE SEQUENCE</scope>
    <source>
        <strain evidence="2">Ch08T</strain>
    </source>
</reference>
<name>A0AAU7CJA9_9BACT</name>
<evidence type="ECO:0000313" key="2">
    <source>
        <dbReference type="EMBL" id="XBH05163.1"/>
    </source>
</evidence>
<gene>
    <name evidence="2" type="ORF">V5E97_03840</name>
</gene>